<evidence type="ECO:0008006" key="4">
    <source>
        <dbReference type="Google" id="ProtNLM"/>
    </source>
</evidence>
<evidence type="ECO:0000313" key="2">
    <source>
        <dbReference type="EMBL" id="MFC6893242.1"/>
    </source>
</evidence>
<dbReference type="Proteomes" id="UP001596296">
    <property type="component" value="Unassembled WGS sequence"/>
</dbReference>
<organism evidence="2 3">
    <name type="scientific">Halopenitus salinus</name>
    <dbReference type="NCBI Taxonomy" id="1198295"/>
    <lineage>
        <taxon>Archaea</taxon>
        <taxon>Methanobacteriati</taxon>
        <taxon>Methanobacteriota</taxon>
        <taxon>Stenosarchaea group</taxon>
        <taxon>Halobacteria</taxon>
        <taxon>Halobacteriales</taxon>
        <taxon>Haloferacaceae</taxon>
        <taxon>Halopenitus</taxon>
    </lineage>
</organism>
<keyword evidence="3" id="KW-1185">Reference proteome</keyword>
<keyword evidence="1" id="KW-1133">Transmembrane helix</keyword>
<gene>
    <name evidence="2" type="ORF">ACFQE9_11605</name>
</gene>
<dbReference type="EMBL" id="JBHSXL010000009">
    <property type="protein sequence ID" value="MFC6893242.1"/>
    <property type="molecule type" value="Genomic_DNA"/>
</dbReference>
<feature type="transmembrane region" description="Helical" evidence="1">
    <location>
        <begin position="21"/>
        <end position="42"/>
    </location>
</feature>
<evidence type="ECO:0000256" key="1">
    <source>
        <dbReference type="SAM" id="Phobius"/>
    </source>
</evidence>
<dbReference type="RefSeq" id="WP_379744587.1">
    <property type="nucleotide sequence ID" value="NZ_JBHSVN010000001.1"/>
</dbReference>
<reference evidence="2 3" key="1">
    <citation type="journal article" date="2019" name="Int. J. Syst. Evol. Microbiol.">
        <title>The Global Catalogue of Microorganisms (GCM) 10K type strain sequencing project: providing services to taxonomists for standard genome sequencing and annotation.</title>
        <authorList>
            <consortium name="The Broad Institute Genomics Platform"/>
            <consortium name="The Broad Institute Genome Sequencing Center for Infectious Disease"/>
            <person name="Wu L."/>
            <person name="Ma J."/>
        </authorList>
    </citation>
    <scope>NUCLEOTIDE SEQUENCE [LARGE SCALE GENOMIC DNA]</scope>
    <source>
        <strain evidence="2 3">SKJ47</strain>
    </source>
</reference>
<comment type="caution">
    <text evidence="2">The sequence shown here is derived from an EMBL/GenBank/DDBJ whole genome shotgun (WGS) entry which is preliminary data.</text>
</comment>
<sequence length="134" mass="14756">MSWNIANLFKRKDGNRPPVDILGLVAGLVVFAVISFWLAFLVPFSGPAIEAGSSYQILAGLQWVVAGAIFIFLAIRIYQQRRIGWYGTLAVAVFALIRATLDSFTFGLVPVVYIAIPLVVIIFLLIRRGLFLNG</sequence>
<feature type="transmembrane region" description="Helical" evidence="1">
    <location>
        <begin position="54"/>
        <end position="76"/>
    </location>
</feature>
<dbReference type="AlphaFoldDB" id="A0ABD5UYL8"/>
<accession>A0ABD5UYL8</accession>
<feature type="transmembrane region" description="Helical" evidence="1">
    <location>
        <begin position="83"/>
        <end position="101"/>
    </location>
</feature>
<feature type="transmembrane region" description="Helical" evidence="1">
    <location>
        <begin position="107"/>
        <end position="126"/>
    </location>
</feature>
<keyword evidence="1" id="KW-0472">Membrane</keyword>
<keyword evidence="1" id="KW-0812">Transmembrane</keyword>
<proteinExistence type="predicted"/>
<evidence type="ECO:0000313" key="3">
    <source>
        <dbReference type="Proteomes" id="UP001596296"/>
    </source>
</evidence>
<name>A0ABD5UYL8_9EURY</name>
<protein>
    <recommendedName>
        <fullName evidence="4">DUF2127 domain-containing protein</fullName>
    </recommendedName>
</protein>